<comment type="caution">
    <text evidence="2">The sequence shown here is derived from an EMBL/GenBank/DDBJ whole genome shotgun (WGS) entry which is preliminary data.</text>
</comment>
<keyword evidence="3" id="KW-1185">Reference proteome</keyword>
<proteinExistence type="predicted"/>
<dbReference type="EMBL" id="RHFK02000018">
    <property type="protein sequence ID" value="TWW61190.1"/>
    <property type="molecule type" value="Genomic_DNA"/>
</dbReference>
<feature type="region of interest" description="Disordered" evidence="1">
    <location>
        <begin position="1"/>
        <end position="67"/>
    </location>
</feature>
<feature type="compositionally biased region" description="Polar residues" evidence="1">
    <location>
        <begin position="126"/>
        <end position="140"/>
    </location>
</feature>
<evidence type="ECO:0000313" key="2">
    <source>
        <dbReference type="EMBL" id="TWW61190.1"/>
    </source>
</evidence>
<gene>
    <name evidence="2" type="ORF">D4764_05G0012800</name>
</gene>
<dbReference type="AlphaFoldDB" id="A0A5C6N5Y3"/>
<protein>
    <submittedName>
        <fullName evidence="2">Uncharacterized protein</fullName>
    </submittedName>
</protein>
<organism evidence="2 3">
    <name type="scientific">Takifugu flavidus</name>
    <name type="common">sansaifugu</name>
    <dbReference type="NCBI Taxonomy" id="433684"/>
    <lineage>
        <taxon>Eukaryota</taxon>
        <taxon>Metazoa</taxon>
        <taxon>Chordata</taxon>
        <taxon>Craniata</taxon>
        <taxon>Vertebrata</taxon>
        <taxon>Euteleostomi</taxon>
        <taxon>Actinopterygii</taxon>
        <taxon>Neopterygii</taxon>
        <taxon>Teleostei</taxon>
        <taxon>Neoteleostei</taxon>
        <taxon>Acanthomorphata</taxon>
        <taxon>Eupercaria</taxon>
        <taxon>Tetraodontiformes</taxon>
        <taxon>Tetradontoidea</taxon>
        <taxon>Tetraodontidae</taxon>
        <taxon>Takifugu</taxon>
    </lineage>
</organism>
<name>A0A5C6N5Y3_9TELE</name>
<sequence>MRHNSIEVGGSPERHPSSAPDVDTLQATPNPITAAAPGLKRPSGEGGKSSQQQSHSEYASIGHGNKPRCELLLKKKKDRVHGEACVDGEASGSLESTGYPRNADKLLVNVGVESGTSLGLRPVQRAVSNGSHTLPHSTSALGIRSWSRHGAKTERSESRHRSWSASLVRVEGVCRRAERSGEAVSRTDSGQR</sequence>
<accession>A0A5C6N5Y3</accession>
<feature type="region of interest" description="Disordered" evidence="1">
    <location>
        <begin position="126"/>
        <end position="166"/>
    </location>
</feature>
<feature type="compositionally biased region" description="Basic and acidic residues" evidence="1">
    <location>
        <begin position="151"/>
        <end position="160"/>
    </location>
</feature>
<evidence type="ECO:0000256" key="1">
    <source>
        <dbReference type="SAM" id="MobiDB-lite"/>
    </source>
</evidence>
<dbReference type="Proteomes" id="UP000324091">
    <property type="component" value="Chromosome 5"/>
</dbReference>
<evidence type="ECO:0000313" key="3">
    <source>
        <dbReference type="Proteomes" id="UP000324091"/>
    </source>
</evidence>
<reference evidence="2 3" key="1">
    <citation type="submission" date="2019-04" db="EMBL/GenBank/DDBJ databases">
        <title>Chromosome genome assembly for Takifugu flavidus.</title>
        <authorList>
            <person name="Xiao S."/>
        </authorList>
    </citation>
    <scope>NUCLEOTIDE SEQUENCE [LARGE SCALE GENOMIC DNA]</scope>
    <source>
        <strain evidence="2">HTHZ2018</strain>
        <tissue evidence="2">Muscle</tissue>
    </source>
</reference>